<proteinExistence type="predicted"/>
<comment type="caution">
    <text evidence="7">The sequence shown here is derived from an EMBL/GenBank/DDBJ whole genome shotgun (WGS) entry which is preliminary data.</text>
</comment>
<keyword evidence="5 6" id="KW-0472">Membrane</keyword>
<dbReference type="EMBL" id="AZMM01008482">
    <property type="protein sequence ID" value="ETJ37296.1"/>
    <property type="molecule type" value="Genomic_DNA"/>
</dbReference>
<sequence length="53" mass="5858">SNCIFPTNGTMMACIALAGVKYDKWLKWILPLFVIWSVIIMIALTIGVMIGIS</sequence>
<keyword evidence="4 6" id="KW-1133">Transmembrane helix</keyword>
<accession>W1Y4J5</accession>
<protein>
    <recommendedName>
        <fullName evidence="8">YfcC family protein</fullName>
    </recommendedName>
</protein>
<feature type="non-terminal residue" evidence="7">
    <location>
        <position position="1"/>
    </location>
</feature>
<evidence type="ECO:0000256" key="3">
    <source>
        <dbReference type="ARBA" id="ARBA00022692"/>
    </source>
</evidence>
<evidence type="ECO:0000256" key="6">
    <source>
        <dbReference type="SAM" id="Phobius"/>
    </source>
</evidence>
<comment type="subcellular location">
    <subcellularLocation>
        <location evidence="1">Cell membrane</location>
        <topology evidence="1">Multi-pass membrane protein</topology>
    </subcellularLocation>
</comment>
<keyword evidence="2" id="KW-1003">Cell membrane</keyword>
<evidence type="ECO:0000256" key="1">
    <source>
        <dbReference type="ARBA" id="ARBA00004651"/>
    </source>
</evidence>
<keyword evidence="3 6" id="KW-0812">Transmembrane</keyword>
<evidence type="ECO:0008006" key="8">
    <source>
        <dbReference type="Google" id="ProtNLM"/>
    </source>
</evidence>
<name>W1Y4J5_9ZZZZ</name>
<evidence type="ECO:0000256" key="2">
    <source>
        <dbReference type="ARBA" id="ARBA00022475"/>
    </source>
</evidence>
<gene>
    <name evidence="7" type="ORF">Q604_UNBC08482G0002</name>
</gene>
<dbReference type="GO" id="GO:0005886">
    <property type="term" value="C:plasma membrane"/>
    <property type="evidence" value="ECO:0007669"/>
    <property type="project" value="UniProtKB-SubCell"/>
</dbReference>
<dbReference type="InterPro" id="IPR018385">
    <property type="entry name" value="C4_dicarb_anaerob_car-like"/>
</dbReference>
<reference evidence="7" key="1">
    <citation type="submission" date="2013-12" db="EMBL/GenBank/DDBJ databases">
        <title>A Varibaculum cambriense genome reconstructed from a premature infant gut community with otherwise low bacterial novelty that shifts toward anaerobic metabolism during the third week of life.</title>
        <authorList>
            <person name="Brown C.T."/>
            <person name="Sharon I."/>
            <person name="Thomas B.C."/>
            <person name="Castelle C.J."/>
            <person name="Morowitz M.J."/>
            <person name="Banfield J.F."/>
        </authorList>
    </citation>
    <scope>NUCLEOTIDE SEQUENCE</scope>
</reference>
<evidence type="ECO:0000256" key="4">
    <source>
        <dbReference type="ARBA" id="ARBA00022989"/>
    </source>
</evidence>
<evidence type="ECO:0000313" key="7">
    <source>
        <dbReference type="EMBL" id="ETJ37296.1"/>
    </source>
</evidence>
<dbReference type="AlphaFoldDB" id="W1Y4J5"/>
<evidence type="ECO:0000256" key="5">
    <source>
        <dbReference type="ARBA" id="ARBA00023136"/>
    </source>
</evidence>
<feature type="transmembrane region" description="Helical" evidence="6">
    <location>
        <begin position="28"/>
        <end position="52"/>
    </location>
</feature>
<dbReference type="Pfam" id="PF03606">
    <property type="entry name" value="DcuC"/>
    <property type="match status" value="1"/>
</dbReference>
<organism evidence="7">
    <name type="scientific">human gut metagenome</name>
    <dbReference type="NCBI Taxonomy" id="408170"/>
    <lineage>
        <taxon>unclassified sequences</taxon>
        <taxon>metagenomes</taxon>
        <taxon>organismal metagenomes</taxon>
    </lineage>
</organism>